<dbReference type="SUPFAM" id="SSF52540">
    <property type="entry name" value="P-loop containing nucleoside triphosphate hydrolases"/>
    <property type="match status" value="1"/>
</dbReference>
<dbReference type="InterPro" id="IPR003593">
    <property type="entry name" value="AAA+_ATPase"/>
</dbReference>
<dbReference type="PANTHER" id="PTHR32071:SF57">
    <property type="entry name" value="C4-DICARBOXYLATE TRANSPORT TRANSCRIPTIONAL REGULATORY PROTEIN DCTD"/>
    <property type="match status" value="1"/>
</dbReference>
<evidence type="ECO:0000313" key="5">
    <source>
        <dbReference type="Proteomes" id="UP000242958"/>
    </source>
</evidence>
<dbReference type="InterPro" id="IPR025943">
    <property type="entry name" value="Sigma_54_int_dom_ATP-bd_2"/>
</dbReference>
<organism evidence="4 5">
    <name type="scientific">Megasphaera hutchinsoni</name>
    <dbReference type="NCBI Taxonomy" id="1588748"/>
    <lineage>
        <taxon>Bacteria</taxon>
        <taxon>Bacillati</taxon>
        <taxon>Bacillota</taxon>
        <taxon>Negativicutes</taxon>
        <taxon>Veillonellales</taxon>
        <taxon>Veillonellaceae</taxon>
        <taxon>Megasphaera</taxon>
    </lineage>
</organism>
<dbReference type="InterPro" id="IPR025662">
    <property type="entry name" value="Sigma_54_int_dom_ATP-bd_1"/>
</dbReference>
<keyword evidence="2" id="KW-0067">ATP-binding</keyword>
<dbReference type="SMART" id="SM00382">
    <property type="entry name" value="AAA"/>
    <property type="match status" value="1"/>
</dbReference>
<dbReference type="CDD" id="cd00009">
    <property type="entry name" value="AAA"/>
    <property type="match status" value="1"/>
</dbReference>
<dbReference type="GO" id="GO:0003677">
    <property type="term" value="F:DNA binding"/>
    <property type="evidence" value="ECO:0007669"/>
    <property type="project" value="InterPro"/>
</dbReference>
<proteinExistence type="predicted"/>
<feature type="domain" description="Sigma-54 factor interaction" evidence="3">
    <location>
        <begin position="320"/>
        <end position="546"/>
    </location>
</feature>
<dbReference type="Pfam" id="PF02796">
    <property type="entry name" value="HTH_7"/>
    <property type="match status" value="1"/>
</dbReference>
<evidence type="ECO:0000256" key="1">
    <source>
        <dbReference type="ARBA" id="ARBA00022741"/>
    </source>
</evidence>
<keyword evidence="1" id="KW-0547">Nucleotide-binding</keyword>
<dbReference type="Gene3D" id="3.40.50.300">
    <property type="entry name" value="P-loop containing nucleotide triphosphate hydrolases"/>
    <property type="match status" value="1"/>
</dbReference>
<dbReference type="AlphaFoldDB" id="A0A2J8BCP7"/>
<dbReference type="Proteomes" id="UP000242958">
    <property type="component" value="Unassembled WGS sequence"/>
</dbReference>
<dbReference type="FunFam" id="3.40.50.300:FF:000006">
    <property type="entry name" value="DNA-binding transcriptional regulator NtrC"/>
    <property type="match status" value="1"/>
</dbReference>
<dbReference type="InterPro" id="IPR027417">
    <property type="entry name" value="P-loop_NTPase"/>
</dbReference>
<dbReference type="GO" id="GO:0005524">
    <property type="term" value="F:ATP binding"/>
    <property type="evidence" value="ECO:0007669"/>
    <property type="project" value="UniProtKB-KW"/>
</dbReference>
<accession>A0A2J8BCP7</accession>
<dbReference type="PROSITE" id="PS00676">
    <property type="entry name" value="SIGMA54_INTERACT_2"/>
    <property type="match status" value="1"/>
</dbReference>
<comment type="caution">
    <text evidence="4">The sequence shown here is derived from an EMBL/GenBank/DDBJ whole genome shotgun (WGS) entry which is preliminary data.</text>
</comment>
<name>A0A2J8BCP7_9FIRM</name>
<reference evidence="4 5" key="1">
    <citation type="submission" date="2017-05" db="EMBL/GenBank/DDBJ databases">
        <authorList>
            <person name="Song R."/>
            <person name="Chenine A.L."/>
            <person name="Ruprecht R.M."/>
        </authorList>
    </citation>
    <scope>NUCLEOTIDE SEQUENCE [LARGE SCALE GENOMIC DNA]</scope>
    <source>
        <strain evidence="4 5">KA00229</strain>
    </source>
</reference>
<dbReference type="PANTHER" id="PTHR32071">
    <property type="entry name" value="TRANSCRIPTIONAL REGULATORY PROTEIN"/>
    <property type="match status" value="1"/>
</dbReference>
<dbReference type="Pfam" id="PF25601">
    <property type="entry name" value="AAA_lid_14"/>
    <property type="match status" value="1"/>
</dbReference>
<evidence type="ECO:0000313" key="4">
    <source>
        <dbReference type="EMBL" id="PNH22549.1"/>
    </source>
</evidence>
<dbReference type="RefSeq" id="WP_102889004.1">
    <property type="nucleotide sequence ID" value="NZ_NFMF01000001.1"/>
</dbReference>
<dbReference type="InterPro" id="IPR006120">
    <property type="entry name" value="Resolvase_HTH_dom"/>
</dbReference>
<dbReference type="InterPro" id="IPR002078">
    <property type="entry name" value="Sigma_54_int"/>
</dbReference>
<dbReference type="Pfam" id="PF00158">
    <property type="entry name" value="Sigma54_activat"/>
    <property type="match status" value="1"/>
</dbReference>
<evidence type="ECO:0000259" key="3">
    <source>
        <dbReference type="PROSITE" id="PS50045"/>
    </source>
</evidence>
<gene>
    <name evidence="4" type="ORF">CAL30_00905</name>
</gene>
<dbReference type="PROSITE" id="PS00675">
    <property type="entry name" value="SIGMA54_INTERACT_1"/>
    <property type="match status" value="1"/>
</dbReference>
<sequence length="620" mass="70892">MKEICFLIADTYLKDTICHTLSTYYPQIPKTQFPKIEIIEFPRLILQAKELIKNGTKVIITNSGAHQILQEKINAFPLLCLYSSTTDVLYTLSQLHAYKKIHLLLNKNFMFRIETCPAHLRKKLIIHPPYNLEAPFEHLLSLIRKIPPSPHTALVGCTLLPQLTDHLPLPTFPIYPSESVILSALNFAHELIQFHTKTQKQLSILTSILSHIEEGIILHDATGHISHFNRKTKQFFNIQKFPKKIEEISTELKYTEPSKETIITQTPYTLVATANTFKINKETHSIITLRDITRLQRLEKNIRYKLTRTGLTATHHFNDIHTINSNMKKIISLAQQFSLYDEPILIQGDSGTGKELFAQSIHNASSRSHGPFVAVNCAALPPELLESELFGYVGGAFTGARKDGKIGYFELAHTGTIFLDEINSMSPAIQTKLLRVLETKQVMRIGSDYVIPLDIRIISASNDDIIQAVCNNTFRRDLFFRLHTLTLNLPSLDERPDDIIYLFELFTKKITGSTKKIPAALKQVLQQHHWWGNIRELYSVALRYHILGLKDNYQALFDNPSTQKNPLIDIHSMNINLKKLHQDIDTLLIQDLLQQGFTKTQIASILNISRQTLFNKEQKK</sequence>
<dbReference type="Gene3D" id="1.10.8.60">
    <property type="match status" value="1"/>
</dbReference>
<dbReference type="EMBL" id="NFMF01000001">
    <property type="protein sequence ID" value="PNH22549.1"/>
    <property type="molecule type" value="Genomic_DNA"/>
</dbReference>
<evidence type="ECO:0000256" key="2">
    <source>
        <dbReference type="ARBA" id="ARBA00022840"/>
    </source>
</evidence>
<dbReference type="GO" id="GO:0006355">
    <property type="term" value="P:regulation of DNA-templated transcription"/>
    <property type="evidence" value="ECO:0007669"/>
    <property type="project" value="InterPro"/>
</dbReference>
<dbReference type="PROSITE" id="PS50045">
    <property type="entry name" value="SIGMA54_INTERACT_4"/>
    <property type="match status" value="1"/>
</dbReference>
<dbReference type="GO" id="GO:0000150">
    <property type="term" value="F:DNA strand exchange activity"/>
    <property type="evidence" value="ECO:0007669"/>
    <property type="project" value="InterPro"/>
</dbReference>
<dbReference type="InterPro" id="IPR058031">
    <property type="entry name" value="AAA_lid_NorR"/>
</dbReference>
<protein>
    <submittedName>
        <fullName evidence="4">RNA polymerase subunit sigma-54</fullName>
    </submittedName>
</protein>
<dbReference type="SUPFAM" id="SSF159800">
    <property type="entry name" value="PrpR receptor domain-like"/>
    <property type="match status" value="1"/>
</dbReference>